<dbReference type="EC" id="2.5.1.18" evidence="2"/>
<dbReference type="SFLD" id="SFLDG01151">
    <property type="entry name" value="Main.2:_Nu-like"/>
    <property type="match status" value="1"/>
</dbReference>
<dbReference type="SFLD" id="SFLDS00019">
    <property type="entry name" value="Glutathione_Transferase_(cytos"/>
    <property type="match status" value="1"/>
</dbReference>
<dbReference type="FunFam" id="3.40.30.10:FF:000039">
    <property type="entry name" value="Glutathione S-transferase domain"/>
    <property type="match status" value="1"/>
</dbReference>
<keyword evidence="3" id="KW-0808">Transferase</keyword>
<protein>
    <recommendedName>
        <fullName evidence="2">glutathione transferase</fullName>
        <ecNumber evidence="2">2.5.1.18</ecNumber>
    </recommendedName>
</protein>
<evidence type="ECO:0000313" key="10">
    <source>
        <dbReference type="Proteomes" id="UP001385951"/>
    </source>
</evidence>
<reference evidence="9 10" key="1">
    <citation type="submission" date="2022-09" db="EMBL/GenBank/DDBJ databases">
        <authorList>
            <person name="Palmer J.M."/>
        </authorList>
    </citation>
    <scope>NUCLEOTIDE SEQUENCE [LARGE SCALE GENOMIC DNA]</scope>
    <source>
        <strain evidence="9 10">DSM 7382</strain>
    </source>
</reference>
<dbReference type="InterPro" id="IPR040079">
    <property type="entry name" value="Glutathione_S-Trfase"/>
</dbReference>
<dbReference type="AlphaFoldDB" id="A0AAW0FW74"/>
<name>A0AAW0FW74_9APHY</name>
<dbReference type="GO" id="GO:0005737">
    <property type="term" value="C:cytoplasm"/>
    <property type="evidence" value="ECO:0007669"/>
    <property type="project" value="UniProtKB-ARBA"/>
</dbReference>
<dbReference type="InterPro" id="IPR010987">
    <property type="entry name" value="Glutathione-S-Trfase_C-like"/>
</dbReference>
<dbReference type="Proteomes" id="UP001385951">
    <property type="component" value="Unassembled WGS sequence"/>
</dbReference>
<dbReference type="PANTHER" id="PTHR44051:SF3">
    <property type="entry name" value="TRANSCRIPTIONAL REGULATOR URE2"/>
    <property type="match status" value="1"/>
</dbReference>
<sequence>MSHEKQFTLYTNVGGPNGWKVAFVLEELGLTYESIYLDLNAGEHKKPEFTKYNPNGRIPVLIDHENSDFVLWESVAILLYLVDKYDTEKKLTVTDDSEKYRLIQWLFFQSSGQGPYFGQYFWFRDHHHEKVPSAHERYRNEIARVWGVLESVLSKQDWLVGGKLTVADMALIVWNESANNALQGEGLSLDQFPAVLAWHKKLMARGAVKKTYAIRKALQV</sequence>
<evidence type="ECO:0000256" key="5">
    <source>
        <dbReference type="ARBA" id="ARBA00060024"/>
    </source>
</evidence>
<feature type="domain" description="GST N-terminal" evidence="7">
    <location>
        <begin position="5"/>
        <end position="89"/>
    </location>
</feature>
<dbReference type="SUPFAM" id="SSF47616">
    <property type="entry name" value="GST C-terminal domain-like"/>
    <property type="match status" value="1"/>
</dbReference>
<evidence type="ECO:0000256" key="2">
    <source>
        <dbReference type="ARBA" id="ARBA00012452"/>
    </source>
</evidence>
<comment type="catalytic activity">
    <reaction evidence="4">
        <text>RX + glutathione = an S-substituted glutathione + a halide anion + H(+)</text>
        <dbReference type="Rhea" id="RHEA:16437"/>
        <dbReference type="ChEBI" id="CHEBI:15378"/>
        <dbReference type="ChEBI" id="CHEBI:16042"/>
        <dbReference type="ChEBI" id="CHEBI:17792"/>
        <dbReference type="ChEBI" id="CHEBI:57925"/>
        <dbReference type="ChEBI" id="CHEBI:90779"/>
        <dbReference type="EC" id="2.5.1.18"/>
    </reaction>
</comment>
<dbReference type="InterPro" id="IPR036282">
    <property type="entry name" value="Glutathione-S-Trfase_C_sf"/>
</dbReference>
<feature type="domain" description="GST C-terminal" evidence="8">
    <location>
        <begin position="95"/>
        <end position="220"/>
    </location>
</feature>
<dbReference type="FunFam" id="1.20.1050.130:FF:000016">
    <property type="entry name" value="Glutathione S-transferase 1"/>
    <property type="match status" value="1"/>
</dbReference>
<evidence type="ECO:0000256" key="3">
    <source>
        <dbReference type="ARBA" id="ARBA00022679"/>
    </source>
</evidence>
<organism evidence="9 10">
    <name type="scientific">Cerrena zonata</name>
    <dbReference type="NCBI Taxonomy" id="2478898"/>
    <lineage>
        <taxon>Eukaryota</taxon>
        <taxon>Fungi</taxon>
        <taxon>Dikarya</taxon>
        <taxon>Basidiomycota</taxon>
        <taxon>Agaricomycotina</taxon>
        <taxon>Agaricomycetes</taxon>
        <taxon>Polyporales</taxon>
        <taxon>Cerrenaceae</taxon>
        <taxon>Cerrena</taxon>
    </lineage>
</organism>
<dbReference type="InterPro" id="IPR036249">
    <property type="entry name" value="Thioredoxin-like_sf"/>
</dbReference>
<keyword evidence="10" id="KW-1185">Reference proteome</keyword>
<dbReference type="Pfam" id="PF02798">
    <property type="entry name" value="GST_N"/>
    <property type="match status" value="1"/>
</dbReference>
<accession>A0AAW0FW74</accession>
<dbReference type="GO" id="GO:0005634">
    <property type="term" value="C:nucleus"/>
    <property type="evidence" value="ECO:0007669"/>
    <property type="project" value="UniProtKB-ARBA"/>
</dbReference>
<dbReference type="InterPro" id="IPR004045">
    <property type="entry name" value="Glutathione_S-Trfase_N"/>
</dbReference>
<dbReference type="PROSITE" id="PS50404">
    <property type="entry name" value="GST_NTER"/>
    <property type="match status" value="1"/>
</dbReference>
<evidence type="ECO:0000256" key="6">
    <source>
        <dbReference type="RuleBase" id="RU003494"/>
    </source>
</evidence>
<dbReference type="InterPro" id="IPR004046">
    <property type="entry name" value="GST_C"/>
</dbReference>
<evidence type="ECO:0000256" key="1">
    <source>
        <dbReference type="ARBA" id="ARBA00007409"/>
    </source>
</evidence>
<dbReference type="PROSITE" id="PS50405">
    <property type="entry name" value="GST_CTER"/>
    <property type="match status" value="1"/>
</dbReference>
<dbReference type="Pfam" id="PF00043">
    <property type="entry name" value="GST_C"/>
    <property type="match status" value="1"/>
</dbReference>
<dbReference type="PANTHER" id="PTHR44051">
    <property type="entry name" value="GLUTATHIONE S-TRANSFERASE-RELATED"/>
    <property type="match status" value="1"/>
</dbReference>
<evidence type="ECO:0000256" key="4">
    <source>
        <dbReference type="ARBA" id="ARBA00047960"/>
    </source>
</evidence>
<evidence type="ECO:0000259" key="7">
    <source>
        <dbReference type="PROSITE" id="PS50404"/>
    </source>
</evidence>
<comment type="caution">
    <text evidence="9">The sequence shown here is derived from an EMBL/GenBank/DDBJ whole genome shotgun (WGS) entry which is preliminary data.</text>
</comment>
<dbReference type="SFLD" id="SFLDG00358">
    <property type="entry name" value="Main_(cytGST)"/>
    <property type="match status" value="1"/>
</dbReference>
<comment type="similarity">
    <text evidence="1 6">Belongs to the GST superfamily.</text>
</comment>
<comment type="function">
    <text evidence="5">Involved in the oxidative stress response and detoxification.</text>
</comment>
<evidence type="ECO:0000313" key="9">
    <source>
        <dbReference type="EMBL" id="KAK7681843.1"/>
    </source>
</evidence>
<dbReference type="EMBL" id="JASBNA010000039">
    <property type="protein sequence ID" value="KAK7681843.1"/>
    <property type="molecule type" value="Genomic_DNA"/>
</dbReference>
<gene>
    <name evidence="9" type="ORF">QCA50_015190</name>
</gene>
<evidence type="ECO:0000259" key="8">
    <source>
        <dbReference type="PROSITE" id="PS50405"/>
    </source>
</evidence>
<dbReference type="Gene3D" id="1.20.1050.130">
    <property type="match status" value="1"/>
</dbReference>
<dbReference type="CDD" id="cd03048">
    <property type="entry name" value="GST_N_Ure2p_like"/>
    <property type="match status" value="1"/>
</dbReference>
<dbReference type="GO" id="GO:0004364">
    <property type="term" value="F:glutathione transferase activity"/>
    <property type="evidence" value="ECO:0007669"/>
    <property type="project" value="UniProtKB-EC"/>
</dbReference>
<dbReference type="SUPFAM" id="SSF52833">
    <property type="entry name" value="Thioredoxin-like"/>
    <property type="match status" value="1"/>
</dbReference>
<proteinExistence type="inferred from homology"/>